<gene>
    <name evidence="8" type="ORF">LITE_LOCUS23606</name>
    <name evidence="9" type="ORF">LITE_LOCUS23610</name>
</gene>
<feature type="region of interest" description="Disordered" evidence="5">
    <location>
        <begin position="515"/>
        <end position="543"/>
    </location>
</feature>
<dbReference type="Pfam" id="PF04434">
    <property type="entry name" value="SWIM"/>
    <property type="match status" value="1"/>
</dbReference>
<evidence type="ECO:0000256" key="3">
    <source>
        <dbReference type="ARBA" id="ARBA00022833"/>
    </source>
</evidence>
<evidence type="ECO:0000256" key="2">
    <source>
        <dbReference type="ARBA" id="ARBA00022771"/>
    </source>
</evidence>
<dbReference type="PROSITE" id="PS50158">
    <property type="entry name" value="ZF_CCHC"/>
    <property type="match status" value="1"/>
</dbReference>
<evidence type="ECO:0008006" key="11">
    <source>
        <dbReference type="Google" id="ProtNLM"/>
    </source>
</evidence>
<dbReference type="InterPro" id="IPR018289">
    <property type="entry name" value="MULE_transposase_dom"/>
</dbReference>
<dbReference type="PANTHER" id="PTHR31973">
    <property type="entry name" value="POLYPROTEIN, PUTATIVE-RELATED"/>
    <property type="match status" value="1"/>
</dbReference>
<dbReference type="InterPro" id="IPR006564">
    <property type="entry name" value="Znf_PMZ"/>
</dbReference>
<feature type="domain" description="CCHC-type" evidence="6">
    <location>
        <begin position="556"/>
        <end position="570"/>
    </location>
</feature>
<accession>A0AAV0LFK2</accession>
<dbReference type="Pfam" id="PF03108">
    <property type="entry name" value="DBD_Tnp_Mut"/>
    <property type="match status" value="1"/>
</dbReference>
<dbReference type="SMART" id="SM00575">
    <property type="entry name" value="ZnF_PMZ"/>
    <property type="match status" value="1"/>
</dbReference>
<dbReference type="PANTHER" id="PTHR31973:SF189">
    <property type="entry name" value="TRANSPOSASE, MUDR, PLANT, MULE TRANSPOSASE DOMAIN PROTEIN-RELATED"/>
    <property type="match status" value="1"/>
</dbReference>
<dbReference type="InterPro" id="IPR007527">
    <property type="entry name" value="Znf_SWIM"/>
</dbReference>
<dbReference type="InterPro" id="IPR001878">
    <property type="entry name" value="Znf_CCHC"/>
</dbReference>
<dbReference type="GO" id="GO:0003676">
    <property type="term" value="F:nucleic acid binding"/>
    <property type="evidence" value="ECO:0007669"/>
    <property type="project" value="InterPro"/>
</dbReference>
<dbReference type="Proteomes" id="UP001154282">
    <property type="component" value="Unassembled WGS sequence"/>
</dbReference>
<name>A0AAV0LFK2_9ROSI</name>
<evidence type="ECO:0000256" key="1">
    <source>
        <dbReference type="ARBA" id="ARBA00022723"/>
    </source>
</evidence>
<protein>
    <recommendedName>
        <fullName evidence="11">SWIM-type domain-containing protein</fullName>
    </recommendedName>
</protein>
<evidence type="ECO:0000259" key="7">
    <source>
        <dbReference type="PROSITE" id="PS50966"/>
    </source>
</evidence>
<dbReference type="Pfam" id="PF10551">
    <property type="entry name" value="MULE"/>
    <property type="match status" value="1"/>
</dbReference>
<dbReference type="AlphaFoldDB" id="A0AAV0LFK2"/>
<dbReference type="EMBL" id="CAMGYJ010000006">
    <property type="protein sequence ID" value="CAI0432778.1"/>
    <property type="molecule type" value="Genomic_DNA"/>
</dbReference>
<evidence type="ECO:0000259" key="6">
    <source>
        <dbReference type="PROSITE" id="PS50158"/>
    </source>
</evidence>
<dbReference type="PROSITE" id="PS50966">
    <property type="entry name" value="ZF_SWIM"/>
    <property type="match status" value="1"/>
</dbReference>
<evidence type="ECO:0000256" key="5">
    <source>
        <dbReference type="SAM" id="MobiDB-lite"/>
    </source>
</evidence>
<keyword evidence="3" id="KW-0862">Zinc</keyword>
<evidence type="ECO:0000313" key="9">
    <source>
        <dbReference type="EMBL" id="CAI0432783.1"/>
    </source>
</evidence>
<dbReference type="InterPro" id="IPR004332">
    <property type="entry name" value="Transposase_MuDR"/>
</dbReference>
<feature type="compositionally biased region" description="Basic and acidic residues" evidence="5">
    <location>
        <begin position="531"/>
        <end position="541"/>
    </location>
</feature>
<dbReference type="EMBL" id="CAMGYJ010000006">
    <property type="protein sequence ID" value="CAI0432783.1"/>
    <property type="molecule type" value="Genomic_DNA"/>
</dbReference>
<feature type="compositionally biased region" description="Basic residues" evidence="5">
    <location>
        <begin position="593"/>
        <end position="606"/>
    </location>
</feature>
<dbReference type="GO" id="GO:0008270">
    <property type="term" value="F:zinc ion binding"/>
    <property type="evidence" value="ECO:0007669"/>
    <property type="project" value="UniProtKB-KW"/>
</dbReference>
<evidence type="ECO:0000313" key="10">
    <source>
        <dbReference type="Proteomes" id="UP001154282"/>
    </source>
</evidence>
<sequence>MVFTNIREVRAAANKHSITECKDLKFKKNEAKRFRAVCRFKGCQFLFFVSYDRSINRLQLKTLTEHTCSQHWRNSRVRAEFIAMKYKRTIRCNPRWKLREMRATIREDIGTDVYQSICARAKKLVLQKTQGCYVDEFGLLWTYAEEMRKADPGTTVKIKVDRLNPENKPLFQRMYVGFASLRRGFLQGCRQIIGLDGCFLKGLCKGELLSAIGRDANDQMYPIAWAVVEVESKDSWSWFLELLASDLSLGEGSGWSISSDQQKGLIPAIASLLPAAEHRLCARHIFCNWRKVHKNLEWHPYFWECAKSTTVMKFNHAYKKLESRNKKAAQDMVRVPKEQWCKAFFSTMVKCDSVDNNISETFNASIVEARHKPPYSLLDDIRVLTMERIAKKQEAASKWTSPFCPKIMKKLEINAKESRICRIVTCGNHEYEVNHGDERYKLRLGAETCSCRAWDLSGIPCPHAITCLVYEGKDPVDYISNWYSVAKYNATYSNTMSGMDGPRQWVPVNLDPIQPPPFRAMPGRPKKKRRLSADEILQKDKKNPHKLSRVNRIIFCSKCKQSGHNSRTCPTKNAPPVACATSVRASQGPTGRGRGRGRGSSRGRGR</sequence>
<feature type="region of interest" description="Disordered" evidence="5">
    <location>
        <begin position="561"/>
        <end position="606"/>
    </location>
</feature>
<comment type="caution">
    <text evidence="9">The sequence shown here is derived from an EMBL/GenBank/DDBJ whole genome shotgun (WGS) entry which is preliminary data.</text>
</comment>
<proteinExistence type="predicted"/>
<feature type="domain" description="SWIM-type" evidence="7">
    <location>
        <begin position="440"/>
        <end position="472"/>
    </location>
</feature>
<feature type="compositionally biased region" description="Polar residues" evidence="5">
    <location>
        <begin position="561"/>
        <end position="571"/>
    </location>
</feature>
<evidence type="ECO:0000313" key="8">
    <source>
        <dbReference type="EMBL" id="CAI0432778.1"/>
    </source>
</evidence>
<keyword evidence="1" id="KW-0479">Metal-binding</keyword>
<evidence type="ECO:0000256" key="4">
    <source>
        <dbReference type="PROSITE-ProRule" id="PRU00047"/>
    </source>
</evidence>
<organism evidence="9 10">
    <name type="scientific">Linum tenue</name>
    <dbReference type="NCBI Taxonomy" id="586396"/>
    <lineage>
        <taxon>Eukaryota</taxon>
        <taxon>Viridiplantae</taxon>
        <taxon>Streptophyta</taxon>
        <taxon>Embryophyta</taxon>
        <taxon>Tracheophyta</taxon>
        <taxon>Spermatophyta</taxon>
        <taxon>Magnoliopsida</taxon>
        <taxon>eudicotyledons</taxon>
        <taxon>Gunneridae</taxon>
        <taxon>Pentapetalae</taxon>
        <taxon>rosids</taxon>
        <taxon>fabids</taxon>
        <taxon>Malpighiales</taxon>
        <taxon>Linaceae</taxon>
        <taxon>Linum</taxon>
    </lineage>
</organism>
<keyword evidence="10" id="KW-1185">Reference proteome</keyword>
<keyword evidence="2 4" id="KW-0863">Zinc-finger</keyword>
<reference evidence="9" key="1">
    <citation type="submission" date="2022-08" db="EMBL/GenBank/DDBJ databases">
        <authorList>
            <person name="Gutierrez-Valencia J."/>
        </authorList>
    </citation>
    <scope>NUCLEOTIDE SEQUENCE</scope>
</reference>